<organism evidence="1 2">
    <name type="scientific">Mycolicibacterium komossense</name>
    <dbReference type="NCBI Taxonomy" id="1779"/>
    <lineage>
        <taxon>Bacteria</taxon>
        <taxon>Bacillati</taxon>
        <taxon>Actinomycetota</taxon>
        <taxon>Actinomycetes</taxon>
        <taxon>Mycobacteriales</taxon>
        <taxon>Mycobacteriaceae</taxon>
        <taxon>Mycolicibacterium</taxon>
    </lineage>
</organism>
<name>A0ABT3C9D1_9MYCO</name>
<dbReference type="RefSeq" id="WP_264066923.1">
    <property type="nucleotide sequence ID" value="NZ_JACKTY010000020.1"/>
</dbReference>
<dbReference type="EMBL" id="JACKTY010000020">
    <property type="protein sequence ID" value="MCV7226087.1"/>
    <property type="molecule type" value="Genomic_DNA"/>
</dbReference>
<evidence type="ECO:0000313" key="1">
    <source>
        <dbReference type="EMBL" id="MCV7226087.1"/>
    </source>
</evidence>
<keyword evidence="2" id="KW-1185">Reference proteome</keyword>
<evidence type="ECO:0000313" key="2">
    <source>
        <dbReference type="Proteomes" id="UP001526201"/>
    </source>
</evidence>
<reference evidence="1 2" key="1">
    <citation type="journal article" date="2022" name="BMC Genomics">
        <title>Comparative genome analysis of mycobacteria focusing on tRNA and non-coding RNA.</title>
        <authorList>
            <person name="Behra P.R.K."/>
            <person name="Pettersson B.M.F."/>
            <person name="Ramesh M."/>
            <person name="Das S."/>
            <person name="Dasgupta S."/>
            <person name="Kirsebom L.A."/>
        </authorList>
    </citation>
    <scope>NUCLEOTIDE SEQUENCE [LARGE SCALE GENOMIC DNA]</scope>
    <source>
        <strain evidence="1 2">DSM 44078</strain>
    </source>
</reference>
<comment type="caution">
    <text evidence="1">The sequence shown here is derived from an EMBL/GenBank/DDBJ whole genome shotgun (WGS) entry which is preliminary data.</text>
</comment>
<sequence length="287" mass="31552">MLTDELLARLRRHYIKPGEALPGGVFLPECGWNGPGGTRQVDALYAGFTTTSGRILIGHELKVSRADWLTELKTPGKSDDWADQCHEWWLVVNDPAIVRPGELPAGWGLMSPGRSKTRMDVHTVAERKPRTHAPSWDATRSIIARQDTLRAQAIGAGINAGIARERKEIEKNYQLRVAAEVARLTQYQPDAEALQLKLKDIELALGGPIDWDAEERGYIRRGEWVGLSELKLVADAVRAAGSVAAALENVVGRYANPVARTRTAVDELDNALQELRNASTKDSHGQA</sequence>
<proteinExistence type="predicted"/>
<protein>
    <submittedName>
        <fullName evidence="1">Uncharacterized protein</fullName>
    </submittedName>
</protein>
<accession>A0ABT3C9D1</accession>
<dbReference type="Proteomes" id="UP001526201">
    <property type="component" value="Unassembled WGS sequence"/>
</dbReference>
<gene>
    <name evidence="1" type="ORF">H7J73_08585</name>
</gene>